<dbReference type="AlphaFoldDB" id="A9NTY8"/>
<reference evidence="1" key="1">
    <citation type="journal article" date="2008" name="BMC Genomics">
        <title>A conifer genomics resource of 200,000 spruce (Picea spp.) ESTs and 6,464 high-quality, sequence-finished full-length cDNAs for Sitka spruce (Picea sitchensis).</title>
        <authorList>
            <person name="Ralph S.G."/>
            <person name="Chun H.J."/>
            <person name="Kolosova N."/>
            <person name="Cooper D."/>
            <person name="Oddy C."/>
            <person name="Ritland C.E."/>
            <person name="Kirkpatrick R."/>
            <person name="Moore R."/>
            <person name="Barber S."/>
            <person name="Holt R.A."/>
            <person name="Jones S.J."/>
            <person name="Marra M.A."/>
            <person name="Douglas C.J."/>
            <person name="Ritland K."/>
            <person name="Bohlmann J."/>
        </authorList>
    </citation>
    <scope>NUCLEOTIDE SEQUENCE</scope>
    <source>
        <tissue evidence="1">Green portion of the leader tissue</tissue>
    </source>
</reference>
<name>A9NTY8_PICSI</name>
<sequence>MRLVFHFLRTLPYCFPNLFCVLSNQVNCDPLWKLVTENVVTTSHCLTSKNELYCERSRNQKSNGSTVQINRFITSNRRRT</sequence>
<proteinExistence type="evidence at transcript level"/>
<protein>
    <submittedName>
        <fullName evidence="1">Uncharacterized protein</fullName>
    </submittedName>
</protein>
<organism evidence="1">
    <name type="scientific">Picea sitchensis</name>
    <name type="common">Sitka spruce</name>
    <name type="synonym">Pinus sitchensis</name>
    <dbReference type="NCBI Taxonomy" id="3332"/>
    <lineage>
        <taxon>Eukaryota</taxon>
        <taxon>Viridiplantae</taxon>
        <taxon>Streptophyta</taxon>
        <taxon>Embryophyta</taxon>
        <taxon>Tracheophyta</taxon>
        <taxon>Spermatophyta</taxon>
        <taxon>Pinopsida</taxon>
        <taxon>Pinidae</taxon>
        <taxon>Conifers I</taxon>
        <taxon>Pinales</taxon>
        <taxon>Pinaceae</taxon>
        <taxon>Picea</taxon>
    </lineage>
</organism>
<accession>A9NTY8</accession>
<evidence type="ECO:0000313" key="1">
    <source>
        <dbReference type="EMBL" id="ABK24099.1"/>
    </source>
</evidence>
<dbReference type="EMBL" id="EF084788">
    <property type="protein sequence ID" value="ABK24099.1"/>
    <property type="molecule type" value="mRNA"/>
</dbReference>